<dbReference type="InterPro" id="IPR006597">
    <property type="entry name" value="Sel1-like"/>
</dbReference>
<gene>
    <name evidence="1" type="ORF">AB8B22_08755</name>
</gene>
<name>A0AB39VGT6_9FUSO</name>
<dbReference type="RefSeq" id="WP_094079811.1">
    <property type="nucleotide sequence ID" value="NZ_CP165644.1"/>
</dbReference>
<protein>
    <submittedName>
        <fullName evidence="1">Tetratricopeptide repeat protein</fullName>
    </submittedName>
</protein>
<dbReference type="PANTHER" id="PTHR11102">
    <property type="entry name" value="SEL-1-LIKE PROTEIN"/>
    <property type="match status" value="1"/>
</dbReference>
<dbReference type="InterPro" id="IPR050767">
    <property type="entry name" value="Sel1_AlgK"/>
</dbReference>
<dbReference type="SUPFAM" id="SSF81901">
    <property type="entry name" value="HCP-like"/>
    <property type="match status" value="2"/>
</dbReference>
<dbReference type="InterPro" id="IPR019734">
    <property type="entry name" value="TPR_rpt"/>
</dbReference>
<evidence type="ECO:0000313" key="1">
    <source>
        <dbReference type="EMBL" id="XDU66489.1"/>
    </source>
</evidence>
<dbReference type="SMART" id="SM00671">
    <property type="entry name" value="SEL1"/>
    <property type="match status" value="4"/>
</dbReference>
<proteinExistence type="predicted"/>
<reference evidence="1" key="1">
    <citation type="submission" date="2024-07" db="EMBL/GenBank/DDBJ databases">
        <authorList>
            <person name="Li X.-J."/>
            <person name="Wang X."/>
        </authorList>
    </citation>
    <scope>NUCLEOTIDE SEQUENCE</scope>
    <source>
        <strain evidence="1">HSP-334</strain>
    </source>
</reference>
<sequence length="345" mass="40405">MEGINLENLDNNDLGRFFEEGKRYFEKGDFVLAEKYLKKATKSGNREAFLLLFDIFLKDDRTNIAEKYLKPLADGGDFEFQNKLGEVYRKKANFELAEYYFKLAIGNGNKKAHYNLGKLYYEYKKNNLATENLKIAADQEQDQQAQVLLAKIYKDLGQIDLAQQYFSAAKDNAKAYYYLGNLYEEKNELTLAENNWKIAADEYDDKKAQKKLVDYYKDNLTLRKHYLSLLADKNNLDAFVKLGDIFTQEKNYGLAFSNYNNFFNATSHLKEKPTFYMDRIDKEKLKFNYGKSCVSLGKFDIAEECFKENKYLCENENIIEVAKLYESANQFKNAIEYYKLALHIQ</sequence>
<organism evidence="1">
    <name type="scientific">Leptotrichia rugosa</name>
    <dbReference type="NCBI Taxonomy" id="3239302"/>
    <lineage>
        <taxon>Bacteria</taxon>
        <taxon>Fusobacteriati</taxon>
        <taxon>Fusobacteriota</taxon>
        <taxon>Fusobacteriia</taxon>
        <taxon>Fusobacteriales</taxon>
        <taxon>Leptotrichiaceae</taxon>
        <taxon>Leptotrichia</taxon>
    </lineage>
</organism>
<dbReference type="Gene3D" id="1.25.40.10">
    <property type="entry name" value="Tetratricopeptide repeat domain"/>
    <property type="match status" value="2"/>
</dbReference>
<accession>A0AB39VGT6</accession>
<dbReference type="PROSITE" id="PS50293">
    <property type="entry name" value="TPR_REGION"/>
    <property type="match status" value="1"/>
</dbReference>
<dbReference type="AlphaFoldDB" id="A0AB39VGT6"/>
<dbReference type="EMBL" id="CP165644">
    <property type="protein sequence ID" value="XDU66489.1"/>
    <property type="molecule type" value="Genomic_DNA"/>
</dbReference>
<dbReference type="InterPro" id="IPR011990">
    <property type="entry name" value="TPR-like_helical_dom_sf"/>
</dbReference>
<dbReference type="KEGG" id="lrug:AB8B22_08755"/>
<dbReference type="PANTHER" id="PTHR11102:SF160">
    <property type="entry name" value="ERAD-ASSOCIATED E3 UBIQUITIN-PROTEIN LIGASE COMPONENT HRD3"/>
    <property type="match status" value="1"/>
</dbReference>
<dbReference type="Pfam" id="PF13181">
    <property type="entry name" value="TPR_8"/>
    <property type="match status" value="2"/>
</dbReference>